<organism evidence="2 3">
    <name type="scientific">Amycolatopsis dongchuanensis</name>
    <dbReference type="NCBI Taxonomy" id="1070866"/>
    <lineage>
        <taxon>Bacteria</taxon>
        <taxon>Bacillati</taxon>
        <taxon>Actinomycetota</taxon>
        <taxon>Actinomycetes</taxon>
        <taxon>Pseudonocardiales</taxon>
        <taxon>Pseudonocardiaceae</taxon>
        <taxon>Amycolatopsis</taxon>
    </lineage>
</organism>
<evidence type="ECO:0000256" key="1">
    <source>
        <dbReference type="SAM" id="MobiDB-lite"/>
    </source>
</evidence>
<evidence type="ECO:0000313" key="2">
    <source>
        <dbReference type="EMBL" id="GAA5166092.1"/>
    </source>
</evidence>
<sequence>MPADNTFRREIPLESCVIDNSCPHRQATDNVDRKLLRSRPEGQRAEQDRNPDKIRAGRGGMRVGAGGERARKAGEIRPGRDGRGWRTRMADKIRAGGGRDPGGGRA</sequence>
<accession>A0ABP9QRF5</accession>
<evidence type="ECO:0000313" key="3">
    <source>
        <dbReference type="Proteomes" id="UP001500192"/>
    </source>
</evidence>
<proteinExistence type="predicted"/>
<keyword evidence="3" id="KW-1185">Reference proteome</keyword>
<feature type="compositionally biased region" description="Gly residues" evidence="1">
    <location>
        <begin position="57"/>
        <end position="67"/>
    </location>
</feature>
<reference evidence="3" key="1">
    <citation type="journal article" date="2019" name="Int. J. Syst. Evol. Microbiol.">
        <title>The Global Catalogue of Microorganisms (GCM) 10K type strain sequencing project: providing services to taxonomists for standard genome sequencing and annotation.</title>
        <authorList>
            <consortium name="The Broad Institute Genomics Platform"/>
            <consortium name="The Broad Institute Genome Sequencing Center for Infectious Disease"/>
            <person name="Wu L."/>
            <person name="Ma J."/>
        </authorList>
    </citation>
    <scope>NUCLEOTIDE SEQUENCE [LARGE SCALE GENOMIC DNA]</scope>
    <source>
        <strain evidence="3">JCM 18054</strain>
    </source>
</reference>
<feature type="compositionally biased region" description="Gly residues" evidence="1">
    <location>
        <begin position="95"/>
        <end position="106"/>
    </location>
</feature>
<comment type="caution">
    <text evidence="2">The sequence shown here is derived from an EMBL/GenBank/DDBJ whole genome shotgun (WGS) entry which is preliminary data.</text>
</comment>
<gene>
    <name evidence="2" type="ORF">GCM10023214_38160</name>
</gene>
<dbReference type="Proteomes" id="UP001500192">
    <property type="component" value="Unassembled WGS sequence"/>
</dbReference>
<dbReference type="EMBL" id="BAABIB010000075">
    <property type="protein sequence ID" value="GAA5166092.1"/>
    <property type="molecule type" value="Genomic_DNA"/>
</dbReference>
<feature type="compositionally biased region" description="Basic and acidic residues" evidence="1">
    <location>
        <begin position="26"/>
        <end position="55"/>
    </location>
</feature>
<protein>
    <submittedName>
        <fullName evidence="2">Uncharacterized protein</fullName>
    </submittedName>
</protein>
<feature type="compositionally biased region" description="Basic and acidic residues" evidence="1">
    <location>
        <begin position="68"/>
        <end position="94"/>
    </location>
</feature>
<name>A0ABP9QRF5_9PSEU</name>
<feature type="region of interest" description="Disordered" evidence="1">
    <location>
        <begin position="21"/>
        <end position="106"/>
    </location>
</feature>